<dbReference type="PANTHER" id="PTHR33055">
    <property type="entry name" value="TRANSPOSASE FOR INSERTION SEQUENCE ELEMENT IS1111A"/>
    <property type="match status" value="1"/>
</dbReference>
<keyword evidence="4" id="KW-1185">Reference proteome</keyword>
<dbReference type="InterPro" id="IPR047650">
    <property type="entry name" value="Transpos_IS110"/>
</dbReference>
<dbReference type="GO" id="GO:0006313">
    <property type="term" value="P:DNA transposition"/>
    <property type="evidence" value="ECO:0007669"/>
    <property type="project" value="InterPro"/>
</dbReference>
<gene>
    <name evidence="3" type="ORF">dnm_072140</name>
</gene>
<dbReference type="Proteomes" id="UP000663722">
    <property type="component" value="Chromosome"/>
</dbReference>
<name>A0A975BTW3_9BACT</name>
<dbReference type="KEGG" id="dmm:dnm_072140"/>
<organism evidence="3 4">
    <name type="scientific">Desulfonema magnum</name>
    <dbReference type="NCBI Taxonomy" id="45655"/>
    <lineage>
        <taxon>Bacteria</taxon>
        <taxon>Pseudomonadati</taxon>
        <taxon>Thermodesulfobacteriota</taxon>
        <taxon>Desulfobacteria</taxon>
        <taxon>Desulfobacterales</taxon>
        <taxon>Desulfococcaceae</taxon>
        <taxon>Desulfonema</taxon>
    </lineage>
</organism>
<evidence type="ECO:0000313" key="4">
    <source>
        <dbReference type="Proteomes" id="UP000663722"/>
    </source>
</evidence>
<proteinExistence type="predicted"/>
<evidence type="ECO:0000259" key="2">
    <source>
        <dbReference type="Pfam" id="PF02371"/>
    </source>
</evidence>
<feature type="domain" description="Transposase IS110-like N-terminal" evidence="1">
    <location>
        <begin position="46"/>
        <end position="192"/>
    </location>
</feature>
<dbReference type="Pfam" id="PF01548">
    <property type="entry name" value="DEDD_Tnp_IS110"/>
    <property type="match status" value="1"/>
</dbReference>
<dbReference type="InterPro" id="IPR002525">
    <property type="entry name" value="Transp_IS110-like_N"/>
</dbReference>
<reference evidence="3" key="1">
    <citation type="journal article" date="2021" name="Microb. Physiol.">
        <title>Proteogenomic Insights into the Physiology of Marine, Sulfate-Reducing, Filamentous Desulfonema limicola and Desulfonema magnum.</title>
        <authorList>
            <person name="Schnaars V."/>
            <person name="Wohlbrand L."/>
            <person name="Scheve S."/>
            <person name="Hinrichs C."/>
            <person name="Reinhardt R."/>
            <person name="Rabus R."/>
        </authorList>
    </citation>
    <scope>NUCLEOTIDE SEQUENCE</scope>
    <source>
        <strain evidence="3">4be13</strain>
    </source>
</reference>
<dbReference type="InterPro" id="IPR003346">
    <property type="entry name" value="Transposase_20"/>
</dbReference>
<accession>A0A975BTW3</accession>
<dbReference type="PANTHER" id="PTHR33055:SF15">
    <property type="entry name" value="TRANSPOSASE-RELATED"/>
    <property type="match status" value="1"/>
</dbReference>
<protein>
    <submittedName>
        <fullName evidence="3">Transposase, IS116/IS110/IS902 family</fullName>
    </submittedName>
</protein>
<dbReference type="AlphaFoldDB" id="A0A975BTW3"/>
<evidence type="ECO:0000259" key="1">
    <source>
        <dbReference type="Pfam" id="PF01548"/>
    </source>
</evidence>
<dbReference type="Pfam" id="PF02371">
    <property type="entry name" value="Transposase_20"/>
    <property type="match status" value="1"/>
</dbReference>
<dbReference type="EMBL" id="CP061800">
    <property type="protein sequence ID" value="QTA91149.1"/>
    <property type="molecule type" value="Genomic_DNA"/>
</dbReference>
<feature type="domain" description="Transposase IS116/IS110/IS902 C-terminal" evidence="2">
    <location>
        <begin position="293"/>
        <end position="377"/>
    </location>
</feature>
<evidence type="ECO:0000313" key="3">
    <source>
        <dbReference type="EMBL" id="QTA91149.1"/>
    </source>
</evidence>
<sequence>MKLLIFGSKCHNYSQNKYLSTIITGRTVMTKKSDTPIISVMHPVCCGLDVHKNIISACLITLNPLGSPQYEVREFPTFTDSLFLLRDWLTDNNCPTVAMESTSVYWRPVHNILEGHLDVVLVNARHIKNVPGRKTDTEDSRWLANLLRHGLVKGSFIPAKEVRQWRDLTTLRKNYTQTLGDYKRRVHKLFETANIKISSVVTDLFGVTGRNLISLLCDEDADLSLENIEKCAKGSLGSKSAELHRSIQGFFEDHHRFQLKLLMDTIEATERNIKSVTARLARLMRPHQEVLDRLDEVYGINTVAGQSVLSHIGFTLEEFGNEAAFCSWAGLCPGNNESAGKRKSGRSPVRNHPFKTVMVEIAWSAIKKRDSYYKDKYYRIKYRRGAKKAVVAVAHSIAKGIYHIIKYGESFEDLGKGYLSGKNQEKKINRLKKQAAQLGYDLVASA</sequence>
<dbReference type="NCBIfam" id="NF033542">
    <property type="entry name" value="transpos_IS110"/>
    <property type="match status" value="1"/>
</dbReference>
<dbReference type="GO" id="GO:0003677">
    <property type="term" value="F:DNA binding"/>
    <property type="evidence" value="ECO:0007669"/>
    <property type="project" value="InterPro"/>
</dbReference>
<dbReference type="GO" id="GO:0004803">
    <property type="term" value="F:transposase activity"/>
    <property type="evidence" value="ECO:0007669"/>
    <property type="project" value="InterPro"/>
</dbReference>